<feature type="transmembrane region" description="Helical" evidence="1">
    <location>
        <begin position="7"/>
        <end position="25"/>
    </location>
</feature>
<evidence type="ECO:0000256" key="1">
    <source>
        <dbReference type="SAM" id="Phobius"/>
    </source>
</evidence>
<dbReference type="InParanoid" id="U2E893"/>
<reference evidence="2 3" key="2">
    <citation type="journal article" date="2013" name="PLoS ONE">
        <title>INDIGO - INtegrated Data Warehouse of MIcrobial GenOmes with Examples from the Red Sea Extremophiles.</title>
        <authorList>
            <person name="Alam I."/>
            <person name="Antunes A."/>
            <person name="Kamau A.A."/>
            <person name="Ba Alawi W."/>
            <person name="Kalkatawi M."/>
            <person name="Stingl U."/>
            <person name="Bajic V.B."/>
        </authorList>
    </citation>
    <scope>NUCLEOTIDE SEQUENCE [LARGE SCALE GENOMIC DNA]</scope>
    <source>
        <strain evidence="2 3">SSD-17B</strain>
    </source>
</reference>
<proteinExistence type="predicted"/>
<evidence type="ECO:0000313" key="3">
    <source>
        <dbReference type="Proteomes" id="UP000005707"/>
    </source>
</evidence>
<keyword evidence="1" id="KW-0812">Transmembrane</keyword>
<comment type="caution">
    <text evidence="2">The sequence shown here is derived from an EMBL/GenBank/DDBJ whole genome shotgun (WGS) entry which is preliminary data.</text>
</comment>
<keyword evidence="1" id="KW-0472">Membrane</keyword>
<reference evidence="2 3" key="1">
    <citation type="journal article" date="2011" name="J. Bacteriol.">
        <title>Genome sequence of Haloplasma contractile, an unusual contractile bacterium from a deep-sea anoxic brine lake.</title>
        <authorList>
            <person name="Antunes A."/>
            <person name="Alam I."/>
            <person name="El Dorry H."/>
            <person name="Siam R."/>
            <person name="Robertson A."/>
            <person name="Bajic V.B."/>
            <person name="Stingl U."/>
        </authorList>
    </citation>
    <scope>NUCLEOTIDE SEQUENCE [LARGE SCALE GENOMIC DNA]</scope>
    <source>
        <strain evidence="2 3">SSD-17B</strain>
    </source>
</reference>
<dbReference type="EMBL" id="AFNU02000011">
    <property type="protein sequence ID" value="ERJ11408.1"/>
    <property type="molecule type" value="Genomic_DNA"/>
</dbReference>
<sequence>MLKKSKDYFYLGGFLLFISVILYFIKGNERNAYLGFSDVINVNYIEMLLWSMFFALIGFQSIIIGSLKKDE</sequence>
<dbReference type="AlphaFoldDB" id="U2E893"/>
<gene>
    <name evidence="2" type="ORF">HLPCO_002530</name>
</gene>
<feature type="transmembrane region" description="Helical" evidence="1">
    <location>
        <begin position="45"/>
        <end position="67"/>
    </location>
</feature>
<keyword evidence="1" id="KW-1133">Transmembrane helix</keyword>
<keyword evidence="3" id="KW-1185">Reference proteome</keyword>
<evidence type="ECO:0000313" key="2">
    <source>
        <dbReference type="EMBL" id="ERJ11408.1"/>
    </source>
</evidence>
<accession>U2E893</accession>
<organism evidence="2 3">
    <name type="scientific">Haloplasma contractile SSD-17B</name>
    <dbReference type="NCBI Taxonomy" id="1033810"/>
    <lineage>
        <taxon>Bacteria</taxon>
        <taxon>Bacillati</taxon>
        <taxon>Mycoplasmatota</taxon>
        <taxon>Mollicutes</taxon>
        <taxon>Haloplasmatales</taxon>
        <taxon>Haloplasmataceae</taxon>
        <taxon>Haloplasma</taxon>
    </lineage>
</organism>
<protein>
    <submittedName>
        <fullName evidence="2">Uncharacterized protein</fullName>
    </submittedName>
</protein>
<dbReference type="RefSeq" id="WP_008826593.1">
    <property type="nucleotide sequence ID" value="NZ_AFNU02000011.1"/>
</dbReference>
<dbReference type="Proteomes" id="UP000005707">
    <property type="component" value="Unassembled WGS sequence"/>
</dbReference>
<name>U2E893_9MOLU</name>